<dbReference type="InterPro" id="IPR001584">
    <property type="entry name" value="Integrase_cat-core"/>
</dbReference>
<reference evidence="2" key="1">
    <citation type="journal article" date="2019" name="Sci. Rep.">
        <title>Draft genome of Tanacetum cinerariifolium, the natural source of mosquito coil.</title>
        <authorList>
            <person name="Yamashiro T."/>
            <person name="Shiraishi A."/>
            <person name="Satake H."/>
            <person name="Nakayama K."/>
        </authorList>
    </citation>
    <scope>NUCLEOTIDE SEQUENCE</scope>
</reference>
<dbReference type="InterPro" id="IPR050951">
    <property type="entry name" value="Retrovirus_Pol_polyprotein"/>
</dbReference>
<dbReference type="EMBL" id="BKCJ010009065">
    <property type="protein sequence ID" value="GEU85233.1"/>
    <property type="molecule type" value="Genomic_DNA"/>
</dbReference>
<dbReference type="Gene3D" id="3.30.420.10">
    <property type="entry name" value="Ribonuclease H-like superfamily/Ribonuclease H"/>
    <property type="match status" value="1"/>
</dbReference>
<dbReference type="Pfam" id="PF00665">
    <property type="entry name" value="rve"/>
    <property type="match status" value="1"/>
</dbReference>
<evidence type="ECO:0000259" key="1">
    <source>
        <dbReference type="PROSITE" id="PS50994"/>
    </source>
</evidence>
<accession>A0A6L2NG96</accession>
<protein>
    <submittedName>
        <fullName evidence="2">Protein NYNRIN-like</fullName>
    </submittedName>
</protein>
<dbReference type="PROSITE" id="PS50994">
    <property type="entry name" value="INTEGRASE"/>
    <property type="match status" value="1"/>
</dbReference>
<organism evidence="2">
    <name type="scientific">Tanacetum cinerariifolium</name>
    <name type="common">Dalmatian daisy</name>
    <name type="synonym">Chrysanthemum cinerariifolium</name>
    <dbReference type="NCBI Taxonomy" id="118510"/>
    <lineage>
        <taxon>Eukaryota</taxon>
        <taxon>Viridiplantae</taxon>
        <taxon>Streptophyta</taxon>
        <taxon>Embryophyta</taxon>
        <taxon>Tracheophyta</taxon>
        <taxon>Spermatophyta</taxon>
        <taxon>Magnoliopsida</taxon>
        <taxon>eudicotyledons</taxon>
        <taxon>Gunneridae</taxon>
        <taxon>Pentapetalae</taxon>
        <taxon>asterids</taxon>
        <taxon>campanulids</taxon>
        <taxon>Asterales</taxon>
        <taxon>Asteraceae</taxon>
        <taxon>Asteroideae</taxon>
        <taxon>Anthemideae</taxon>
        <taxon>Anthemidinae</taxon>
        <taxon>Tanacetum</taxon>
    </lineage>
</organism>
<dbReference type="SUPFAM" id="SSF53098">
    <property type="entry name" value="Ribonuclease H-like"/>
    <property type="match status" value="1"/>
</dbReference>
<gene>
    <name evidence="2" type="ORF">Tci_057211</name>
</gene>
<feature type="domain" description="Integrase catalytic" evidence="1">
    <location>
        <begin position="27"/>
        <end position="217"/>
    </location>
</feature>
<evidence type="ECO:0000313" key="2">
    <source>
        <dbReference type="EMBL" id="GEU85233.1"/>
    </source>
</evidence>
<sequence length="220" mass="24851">MKRNGLGLAGAFNRFRITHIPGEENKKVDAPSKLVAVQFDHLSKEVLVEVLNERSVEAQEVNMVVEEEGPTWMTLSPKRVKCLIVAADYFTKLIEAKPLATITGKHVVNYTWDNIVCRFGIPATIITDNGTQFVNDPFKKWVEKLKIQLISTLVYHPQGNGAVERAKGSLLRGIKTRLEKEGSTWPEKVPNVLLEHQTMKKPAMVKHLSELAYHHNEHPI</sequence>
<name>A0A6L2NG96_TANCI</name>
<dbReference type="InterPro" id="IPR012337">
    <property type="entry name" value="RNaseH-like_sf"/>
</dbReference>
<dbReference type="GO" id="GO:0003676">
    <property type="term" value="F:nucleic acid binding"/>
    <property type="evidence" value="ECO:0007669"/>
    <property type="project" value="InterPro"/>
</dbReference>
<dbReference type="AlphaFoldDB" id="A0A6L2NG96"/>
<proteinExistence type="predicted"/>
<dbReference type="GO" id="GO:0015074">
    <property type="term" value="P:DNA integration"/>
    <property type="evidence" value="ECO:0007669"/>
    <property type="project" value="InterPro"/>
</dbReference>
<comment type="caution">
    <text evidence="2">The sequence shown here is derived from an EMBL/GenBank/DDBJ whole genome shotgun (WGS) entry which is preliminary data.</text>
</comment>
<dbReference type="PANTHER" id="PTHR37984:SF5">
    <property type="entry name" value="PROTEIN NYNRIN-LIKE"/>
    <property type="match status" value="1"/>
</dbReference>
<dbReference type="InterPro" id="IPR036397">
    <property type="entry name" value="RNaseH_sf"/>
</dbReference>
<dbReference type="PANTHER" id="PTHR37984">
    <property type="entry name" value="PROTEIN CBG26694"/>
    <property type="match status" value="1"/>
</dbReference>